<dbReference type="InterPro" id="IPR036505">
    <property type="entry name" value="Amidase/PGRP_sf"/>
</dbReference>
<feature type="compositionally biased region" description="Basic and acidic residues" evidence="3">
    <location>
        <begin position="169"/>
        <end position="185"/>
    </location>
</feature>
<dbReference type="Pfam" id="PF13517">
    <property type="entry name" value="FG-GAP_3"/>
    <property type="match status" value="1"/>
</dbReference>
<name>A0ABZ0ZNY3_9ACTN</name>
<dbReference type="SUPFAM" id="SSF69318">
    <property type="entry name" value="Integrin alpha N-terminal domain"/>
    <property type="match status" value="1"/>
</dbReference>
<feature type="region of interest" description="Disordered" evidence="3">
    <location>
        <begin position="163"/>
        <end position="187"/>
    </location>
</feature>
<keyword evidence="2" id="KW-0732">Signal</keyword>
<evidence type="ECO:0000256" key="2">
    <source>
        <dbReference type="ARBA" id="ARBA00022729"/>
    </source>
</evidence>
<dbReference type="Gene3D" id="3.40.80.10">
    <property type="entry name" value="Peptidoglycan recognition protein-like"/>
    <property type="match status" value="1"/>
</dbReference>
<dbReference type="InterPro" id="IPR002502">
    <property type="entry name" value="Amidase_domain"/>
</dbReference>
<dbReference type="InterPro" id="IPR028994">
    <property type="entry name" value="Integrin_alpha_N"/>
</dbReference>
<keyword evidence="7" id="KW-1185">Reference proteome</keyword>
<dbReference type="Gene3D" id="2.130.10.130">
    <property type="entry name" value="Integrin alpha, N-terminal"/>
    <property type="match status" value="1"/>
</dbReference>
<dbReference type="InterPro" id="IPR015510">
    <property type="entry name" value="PGRP"/>
</dbReference>
<evidence type="ECO:0000259" key="4">
    <source>
        <dbReference type="SMART" id="SM00644"/>
    </source>
</evidence>
<comment type="similarity">
    <text evidence="1">Belongs to the N-acetylmuramoyl-L-alanine amidase 2 family.</text>
</comment>
<dbReference type="SMART" id="SM00701">
    <property type="entry name" value="PGRP"/>
    <property type="match status" value="1"/>
</dbReference>
<dbReference type="SUPFAM" id="SSF55846">
    <property type="entry name" value="N-acetylmuramoyl-L-alanine amidase-like"/>
    <property type="match status" value="1"/>
</dbReference>
<sequence length="708" mass="75848">MLASPTPSPEGAVDHDGRVLRVRTARRNRFVSACQQLLALGLVLAALTPAARTVTMDVRPAAPADARSQGGAALRSAPATVPTTAVDPDVTEYSLTAPQGARLAPGALRASSRRTATGGQQLTSDAVPVLGYGAVGVTWQHGQQVADDALAVEARTFQDGAWSDWTDVPYHDDHGPDPDSDEARHARPGTEPLLVGEVDQVQVRVATDSSAPADMKLAVVDPGEATTTARQTPEIDTDSLDGDPAGTSETSEGELALRAKVAAPKPKIFSRAQWGADESMRDKPSLHYYEVHAGFVHHTVNANAYTRDQVPSIIRGIYAYHTRSQGWSDIGYNFLVDRFGRIWEGRFGGVGRPVVGAHTLGYNDNAFAMSAIGNFETARPSRAMVRAYGRLFAWKLALHGVDAADRRQHVTSDYFKAINGHRDAGSTACPGIHLYNRIPRIRELASTAQEGWDGRELESSLVGSARPDLVLRRAVDGKVFLRQVVPTDSGYRLGKRVSTGLLLPGADRIIKAGDWDLDGYGDLIVKDGGTLWLYRGVGRGKFAPDPKRLALGFGEVTKLAAMGDFTGDGRPDLMGQPDGGSMRIYPGAGASGLRRSYTAYSPVPGRKQVPIGRWDRDGAPDSLIRTRSGLVLYYGNGPGGFTRQKSMALPVRGYDWLIGVDDVDLIGHSDLIARTRSTGQLWVIPGSADGFRAPVAITGDTQGYDLAG</sequence>
<feature type="region of interest" description="Disordered" evidence="3">
    <location>
        <begin position="62"/>
        <end position="83"/>
    </location>
</feature>
<proteinExistence type="inferred from homology"/>
<dbReference type="Pfam" id="PF01510">
    <property type="entry name" value="Amidase_2"/>
    <property type="match status" value="1"/>
</dbReference>
<dbReference type="EMBL" id="CP141059">
    <property type="protein sequence ID" value="WQQ25471.1"/>
    <property type="molecule type" value="Genomic_DNA"/>
</dbReference>
<gene>
    <name evidence="6" type="ORF">SHK19_16070</name>
</gene>
<evidence type="ECO:0000256" key="3">
    <source>
        <dbReference type="SAM" id="MobiDB-lite"/>
    </source>
</evidence>
<evidence type="ECO:0000313" key="6">
    <source>
        <dbReference type="EMBL" id="WQQ25471.1"/>
    </source>
</evidence>
<protein>
    <submittedName>
        <fullName evidence="6">N-acetylmuramoyl-L-alanine amidase</fullName>
        <ecNumber evidence="6">3.5.1.28</ecNumber>
    </submittedName>
</protein>
<dbReference type="PANTHER" id="PTHR11022">
    <property type="entry name" value="PEPTIDOGLYCAN RECOGNITION PROTEIN"/>
    <property type="match status" value="1"/>
</dbReference>
<evidence type="ECO:0000313" key="7">
    <source>
        <dbReference type="Proteomes" id="UP001327225"/>
    </source>
</evidence>
<dbReference type="PANTHER" id="PTHR11022:SF41">
    <property type="entry name" value="PEPTIDOGLYCAN-RECOGNITION PROTEIN LC-RELATED"/>
    <property type="match status" value="1"/>
</dbReference>
<reference evidence="7" key="1">
    <citation type="submission" date="2023-12" db="EMBL/GenBank/DDBJ databases">
        <title>Novel species in genus Nocardioides.</title>
        <authorList>
            <person name="Zhou H."/>
        </authorList>
    </citation>
    <scope>NUCLEOTIDE SEQUENCE [LARGE SCALE GENOMIC DNA]</scope>
    <source>
        <strain evidence="7">HM61</strain>
    </source>
</reference>
<dbReference type="RefSeq" id="WP_322936847.1">
    <property type="nucleotide sequence ID" value="NZ_CP141059.1"/>
</dbReference>
<feature type="domain" description="Peptidoglycan recognition protein family" evidence="5">
    <location>
        <begin position="266"/>
        <end position="410"/>
    </location>
</feature>
<dbReference type="GO" id="GO:0008745">
    <property type="term" value="F:N-acetylmuramoyl-L-alanine amidase activity"/>
    <property type="evidence" value="ECO:0007669"/>
    <property type="project" value="UniProtKB-EC"/>
</dbReference>
<dbReference type="Proteomes" id="UP001327225">
    <property type="component" value="Chromosome"/>
</dbReference>
<dbReference type="InterPro" id="IPR006619">
    <property type="entry name" value="PGRP_domain_met/bac"/>
</dbReference>
<evidence type="ECO:0000259" key="5">
    <source>
        <dbReference type="SMART" id="SM00701"/>
    </source>
</evidence>
<feature type="domain" description="N-acetylmuramoyl-L-alanine amidase" evidence="4">
    <location>
        <begin position="281"/>
        <end position="431"/>
    </location>
</feature>
<feature type="region of interest" description="Disordered" evidence="3">
    <location>
        <begin position="223"/>
        <end position="253"/>
    </location>
</feature>
<keyword evidence="6" id="KW-0378">Hydrolase</keyword>
<dbReference type="CDD" id="cd06583">
    <property type="entry name" value="PGRP"/>
    <property type="match status" value="1"/>
</dbReference>
<dbReference type="SMART" id="SM00644">
    <property type="entry name" value="Ami_2"/>
    <property type="match status" value="1"/>
</dbReference>
<dbReference type="InterPro" id="IPR013517">
    <property type="entry name" value="FG-GAP"/>
</dbReference>
<evidence type="ECO:0000256" key="1">
    <source>
        <dbReference type="ARBA" id="ARBA00007553"/>
    </source>
</evidence>
<accession>A0ABZ0ZNY3</accession>
<organism evidence="6 7">
    <name type="scientific">Nocardioides bizhenqiangii</name>
    <dbReference type="NCBI Taxonomy" id="3095076"/>
    <lineage>
        <taxon>Bacteria</taxon>
        <taxon>Bacillati</taxon>
        <taxon>Actinomycetota</taxon>
        <taxon>Actinomycetes</taxon>
        <taxon>Propionibacteriales</taxon>
        <taxon>Nocardioidaceae</taxon>
        <taxon>Nocardioides</taxon>
    </lineage>
</organism>
<dbReference type="EC" id="3.5.1.28" evidence="6"/>